<organism evidence="3 4">
    <name type="scientific">Streptomyces pseudovenezuelae</name>
    <dbReference type="NCBI Taxonomy" id="67350"/>
    <lineage>
        <taxon>Bacteria</taxon>
        <taxon>Bacillati</taxon>
        <taxon>Actinomycetota</taxon>
        <taxon>Actinomycetes</taxon>
        <taxon>Kitasatosporales</taxon>
        <taxon>Streptomycetaceae</taxon>
        <taxon>Streptomyces</taxon>
        <taxon>Streptomyces aurantiacus group</taxon>
    </lineage>
</organism>
<evidence type="ECO:0000259" key="2">
    <source>
        <dbReference type="PROSITE" id="PS51184"/>
    </source>
</evidence>
<proteinExistence type="predicted"/>
<dbReference type="Proteomes" id="UP001160499">
    <property type="component" value="Unassembled WGS sequence"/>
</dbReference>
<accession>A0ABT6M213</accession>
<dbReference type="RefSeq" id="WP_280882771.1">
    <property type="nucleotide sequence ID" value="NZ_JARXVH010000029.1"/>
</dbReference>
<evidence type="ECO:0000256" key="1">
    <source>
        <dbReference type="SAM" id="MobiDB-lite"/>
    </source>
</evidence>
<protein>
    <recommendedName>
        <fullName evidence="2">JmjC domain-containing protein</fullName>
    </recommendedName>
</protein>
<evidence type="ECO:0000313" key="3">
    <source>
        <dbReference type="EMBL" id="MDH6222124.1"/>
    </source>
</evidence>
<dbReference type="InterPro" id="IPR003347">
    <property type="entry name" value="JmjC_dom"/>
</dbReference>
<dbReference type="Gene3D" id="2.60.120.650">
    <property type="entry name" value="Cupin"/>
    <property type="match status" value="1"/>
</dbReference>
<gene>
    <name evidence="3" type="ORF">M2283_009471</name>
</gene>
<dbReference type="EMBL" id="JARXVH010000029">
    <property type="protein sequence ID" value="MDH6222124.1"/>
    <property type="molecule type" value="Genomic_DNA"/>
</dbReference>
<dbReference type="PROSITE" id="PS51184">
    <property type="entry name" value="JMJC"/>
    <property type="match status" value="1"/>
</dbReference>
<comment type="caution">
    <text evidence="3">The sequence shown here is derived from an EMBL/GenBank/DDBJ whole genome shotgun (WGS) entry which is preliminary data.</text>
</comment>
<feature type="compositionally biased region" description="Basic and acidic residues" evidence="1">
    <location>
        <begin position="181"/>
        <end position="190"/>
    </location>
</feature>
<reference evidence="3 4" key="1">
    <citation type="submission" date="2023-04" db="EMBL/GenBank/DDBJ databases">
        <title>Forest soil microbial communities from Buena Vista Peninsula, Colon Province, Panama.</title>
        <authorList>
            <person name="Bouskill N."/>
        </authorList>
    </citation>
    <scope>NUCLEOTIDE SEQUENCE [LARGE SCALE GENOMIC DNA]</scope>
    <source>
        <strain evidence="3 4">GGS1</strain>
    </source>
</reference>
<dbReference type="SUPFAM" id="SSF51197">
    <property type="entry name" value="Clavaminate synthase-like"/>
    <property type="match status" value="1"/>
</dbReference>
<evidence type="ECO:0000313" key="4">
    <source>
        <dbReference type="Proteomes" id="UP001160499"/>
    </source>
</evidence>
<feature type="region of interest" description="Disordered" evidence="1">
    <location>
        <begin position="171"/>
        <end position="190"/>
    </location>
</feature>
<feature type="domain" description="JmjC" evidence="2">
    <location>
        <begin position="62"/>
        <end position="239"/>
    </location>
</feature>
<keyword evidence="4" id="KW-1185">Reference proteome</keyword>
<sequence>MPKTITSTGEFKELWTMPPNFYVSHEFYRPDFSFPSALEVLEVVRHDEEARVTLLGSDSPAVQTAKTMSFKRAPVEEVATWSFRLAHFNLSRLYDGVLHGFYEQVMIPWRMFLAAQGFTWQRCAPDLFISGPGGSSTYHADQSHGLVWQVEGAKTFHSYVVPDSAVPADSAISGDFTAEDPPPHADEDRQDARMEPGELLWSHFLTPHWVTGESPLSMSVTLSHGGLCHRGRYAERETALRRHWDHHPEQAWLTDLRNTRY</sequence>
<name>A0ABT6M213_9ACTN</name>